<dbReference type="GO" id="GO:0005524">
    <property type="term" value="F:ATP binding"/>
    <property type="evidence" value="ECO:0007669"/>
    <property type="project" value="UniProtKB-KW"/>
</dbReference>
<dbReference type="EMBL" id="CAUOFW020002081">
    <property type="protein sequence ID" value="CAK9150952.1"/>
    <property type="molecule type" value="Genomic_DNA"/>
</dbReference>
<dbReference type="AlphaFoldDB" id="A0ABC8S1D9"/>
<keyword evidence="3" id="KW-1133">Transmembrane helix</keyword>
<keyword evidence="3" id="KW-0812">Transmembrane</keyword>
<protein>
    <recommendedName>
        <fullName evidence="6">Serine-threonine/tyrosine-protein kinase catalytic domain-containing protein</fullName>
    </recommendedName>
</protein>
<comment type="caution">
    <text evidence="4">The sequence shown here is derived from an EMBL/GenBank/DDBJ whole genome shotgun (WGS) entry which is preliminary data.</text>
</comment>
<feature type="transmembrane region" description="Helical" evidence="3">
    <location>
        <begin position="20"/>
        <end position="40"/>
    </location>
</feature>
<evidence type="ECO:0008006" key="6">
    <source>
        <dbReference type="Google" id="ProtNLM"/>
    </source>
</evidence>
<proteinExistence type="predicted"/>
<dbReference type="Gene3D" id="1.10.510.10">
    <property type="entry name" value="Transferase(Phosphotransferase) domain 1"/>
    <property type="match status" value="1"/>
</dbReference>
<evidence type="ECO:0000256" key="1">
    <source>
        <dbReference type="ARBA" id="ARBA00022741"/>
    </source>
</evidence>
<keyword evidence="1" id="KW-0547">Nucleotide-binding</keyword>
<evidence type="ECO:0000313" key="5">
    <source>
        <dbReference type="Proteomes" id="UP001642360"/>
    </source>
</evidence>
<keyword evidence="2" id="KW-0067">ATP-binding</keyword>
<accession>A0ABC8S1D9</accession>
<reference evidence="4 5" key="1">
    <citation type="submission" date="2024-02" db="EMBL/GenBank/DDBJ databases">
        <authorList>
            <person name="Vignale AGUSTIN F."/>
            <person name="Sosa J E."/>
            <person name="Modenutti C."/>
        </authorList>
    </citation>
    <scope>NUCLEOTIDE SEQUENCE [LARGE SCALE GENOMIC DNA]</scope>
</reference>
<dbReference type="Proteomes" id="UP001642360">
    <property type="component" value="Unassembled WGS sequence"/>
</dbReference>
<keyword evidence="5" id="KW-1185">Reference proteome</keyword>
<sequence length="172" mass="19214">MLHCNTWSTHLHSPKPHRLFLVIINLIFMTVPCAAAQLFFNYTSFNPNIHEIKYYGDAKASSPFIQLTINQNDRILRTCAGKASKESDAYSYGIVALEIACGRKPIDPMAKDDFDEEQLMLVGLWCAHPDHTLRPSINQAIQVLDSEAPLPHIPKTMPVSTYSASPLNMSAT</sequence>
<keyword evidence="3" id="KW-0472">Membrane</keyword>
<name>A0ABC8S1D9_9AQUA</name>
<organism evidence="4 5">
    <name type="scientific">Ilex paraguariensis</name>
    <name type="common">yerba mate</name>
    <dbReference type="NCBI Taxonomy" id="185542"/>
    <lineage>
        <taxon>Eukaryota</taxon>
        <taxon>Viridiplantae</taxon>
        <taxon>Streptophyta</taxon>
        <taxon>Embryophyta</taxon>
        <taxon>Tracheophyta</taxon>
        <taxon>Spermatophyta</taxon>
        <taxon>Magnoliopsida</taxon>
        <taxon>eudicotyledons</taxon>
        <taxon>Gunneridae</taxon>
        <taxon>Pentapetalae</taxon>
        <taxon>asterids</taxon>
        <taxon>campanulids</taxon>
        <taxon>Aquifoliales</taxon>
        <taxon>Aquifoliaceae</taxon>
        <taxon>Ilex</taxon>
    </lineage>
</organism>
<dbReference type="InterPro" id="IPR011009">
    <property type="entry name" value="Kinase-like_dom_sf"/>
</dbReference>
<evidence type="ECO:0000256" key="3">
    <source>
        <dbReference type="SAM" id="Phobius"/>
    </source>
</evidence>
<dbReference type="InterPro" id="IPR050528">
    <property type="entry name" value="L-type_Lectin-RKs"/>
</dbReference>
<dbReference type="PANTHER" id="PTHR27007">
    <property type="match status" value="1"/>
</dbReference>
<gene>
    <name evidence="4" type="ORF">ILEXP_LOCUS19108</name>
</gene>
<evidence type="ECO:0000256" key="2">
    <source>
        <dbReference type="ARBA" id="ARBA00022840"/>
    </source>
</evidence>
<evidence type="ECO:0000313" key="4">
    <source>
        <dbReference type="EMBL" id="CAK9150952.1"/>
    </source>
</evidence>
<dbReference type="SUPFAM" id="SSF56112">
    <property type="entry name" value="Protein kinase-like (PK-like)"/>
    <property type="match status" value="1"/>
</dbReference>